<keyword evidence="1" id="KW-0472">Membrane</keyword>
<reference evidence="2" key="1">
    <citation type="submission" date="2012-04" db="EMBL/GenBank/DDBJ databases">
        <title>Finished genome of Dactylococcopsis salina PCC 8305.</title>
        <authorList>
            <consortium name="US DOE Joint Genome Institute"/>
            <person name="Gugger M."/>
            <person name="Coursin T."/>
            <person name="Rippka R."/>
            <person name="Tandeau De Marsac N."/>
            <person name="Huntemann M."/>
            <person name="Wei C.-L."/>
            <person name="Han J."/>
            <person name="Detter J.C."/>
            <person name="Han C."/>
            <person name="Tapia R."/>
            <person name="Daligault H."/>
            <person name="Chen A."/>
            <person name="Krypides N."/>
            <person name="Mavromatis K."/>
            <person name="Markowitz V."/>
            <person name="Szeto E."/>
            <person name="Ivanova N."/>
            <person name="Ovchinnikova G."/>
            <person name="Pagani I."/>
            <person name="Pati A."/>
            <person name="Goodwin L."/>
            <person name="Peters L."/>
            <person name="Pitluck S."/>
            <person name="Woyke T."/>
            <person name="Kerfeld C."/>
        </authorList>
    </citation>
    <scope>NUCLEOTIDE SEQUENCE [LARGE SCALE GENOMIC DNA]</scope>
    <source>
        <strain evidence="2">PCC 8305</strain>
    </source>
</reference>
<keyword evidence="3" id="KW-1185">Reference proteome</keyword>
<dbReference type="EMBL" id="CP003944">
    <property type="protein sequence ID" value="AFZ48928.1"/>
    <property type="molecule type" value="Genomic_DNA"/>
</dbReference>
<dbReference type="AlphaFoldDB" id="K9YS35"/>
<dbReference type="RefSeq" id="WP_015227941.1">
    <property type="nucleotide sequence ID" value="NC_019780.1"/>
</dbReference>
<dbReference type="InterPro" id="IPR021515">
    <property type="entry name" value="DUF3177"/>
</dbReference>
<feature type="transmembrane region" description="Helical" evidence="1">
    <location>
        <begin position="15"/>
        <end position="35"/>
    </location>
</feature>
<dbReference type="PATRIC" id="fig|13035.3.peg.123"/>
<accession>K9YS35</accession>
<dbReference type="KEGG" id="dsl:Dacsa_0113"/>
<dbReference type="OrthoDB" id="517164at2"/>
<evidence type="ECO:0000256" key="1">
    <source>
        <dbReference type="SAM" id="Phobius"/>
    </source>
</evidence>
<evidence type="ECO:0000313" key="2">
    <source>
        <dbReference type="EMBL" id="AFZ48928.1"/>
    </source>
</evidence>
<feature type="transmembrane region" description="Helical" evidence="1">
    <location>
        <begin position="47"/>
        <end position="63"/>
    </location>
</feature>
<keyword evidence="1" id="KW-0812">Transmembrane</keyword>
<dbReference type="STRING" id="13035.Dacsa_0113"/>
<keyword evidence="1" id="KW-1133">Transmembrane helix</keyword>
<feature type="transmembrane region" description="Helical" evidence="1">
    <location>
        <begin position="164"/>
        <end position="186"/>
    </location>
</feature>
<dbReference type="Pfam" id="PF11375">
    <property type="entry name" value="DUF3177"/>
    <property type="match status" value="1"/>
</dbReference>
<organism evidence="2 3">
    <name type="scientific">Dactylococcopsis salina (strain PCC 8305)</name>
    <name type="common">Myxobactron salinum</name>
    <dbReference type="NCBI Taxonomy" id="13035"/>
    <lineage>
        <taxon>Bacteria</taxon>
        <taxon>Bacillati</taxon>
        <taxon>Cyanobacteriota</taxon>
        <taxon>Cyanophyceae</taxon>
        <taxon>Nodosilineales</taxon>
        <taxon>Cymatolegaceae</taxon>
        <taxon>Dactylococcopsis</taxon>
    </lineage>
</organism>
<dbReference type="eggNOG" id="ENOG502ZC57">
    <property type="taxonomic scope" value="Bacteria"/>
</dbReference>
<dbReference type="Proteomes" id="UP000010482">
    <property type="component" value="Chromosome"/>
</dbReference>
<dbReference type="HOGENOM" id="CLU_093159_0_0_3"/>
<name>K9YS35_DACS8</name>
<gene>
    <name evidence="2" type="ORF">Dacsa_0113</name>
</gene>
<proteinExistence type="predicted"/>
<evidence type="ECO:0008006" key="4">
    <source>
        <dbReference type="Google" id="ProtNLM"/>
    </source>
</evidence>
<sequence>MDAEVWYRPLVWMDYRLAVLFAVILPLILLFWAFIQKAQTMQRLLIIYWRVASLLMVTVYLMIPGWAFGYLSGLFARILIPVSLWFWADINEDLVDQPQRPLKFVFTAWRWAMTIYSSLGAIANLPFFSCAFSDAFQQQPYCQVWLEAPQLYREWFHPNSRPEFLGVLGMMGLVAYVASLAYFIIVRLAKEGRTAMVEED</sequence>
<protein>
    <recommendedName>
        <fullName evidence="4">DUF3177 domain-containing protein</fullName>
    </recommendedName>
</protein>
<evidence type="ECO:0000313" key="3">
    <source>
        <dbReference type="Proteomes" id="UP000010482"/>
    </source>
</evidence>